<accession>A0ABX2GWP6</accession>
<evidence type="ECO:0000313" key="4">
    <source>
        <dbReference type="EMBL" id="NSG30014.1"/>
    </source>
</evidence>
<dbReference type="Pfam" id="PF13786">
    <property type="entry name" value="DUF4179"/>
    <property type="match status" value="1"/>
</dbReference>
<feature type="domain" description="DUF4179" evidence="3">
    <location>
        <begin position="56"/>
        <end position="180"/>
    </location>
</feature>
<protein>
    <submittedName>
        <fullName evidence="4">DUF4179 domain-containing protein</fullName>
    </submittedName>
</protein>
<feature type="transmembrane region" description="Helical" evidence="2">
    <location>
        <begin position="58"/>
        <end position="75"/>
    </location>
</feature>
<keyword evidence="2" id="KW-1133">Transmembrane helix</keyword>
<feature type="region of interest" description="Disordered" evidence="1">
    <location>
        <begin position="114"/>
        <end position="152"/>
    </location>
</feature>
<sequence>MMNREKQKKEQKTFEYIENPEQIEGFDKIPVPEDLDQRVRAGIEEGKKRRKKIAFRKTAKVGMGMAAAVALASVLCISNPSFAAKMPLIGHIFEQVENNTSVKGDFSQVAETLTQSTENTADQKADKTVKNADSKNGNTGIDDDSEVPADGAYTKTSNGITVTLSEVYYNKNAMYIAMSLYSEEPFPEDIKIKDHVKDYILNFDQAAISGENTFSFMPDEKTFLFNYMEGKFVDDHTFAGMLRVDLSSLETEPTDTFTCHMALDSIRFDNVNFMVADEKIYEGNWDFDLNVKLDTKDTQTVEVNEVNDDGVGLEKVVKTRYELRVYPKDKSETDGKYYFAEVFDANGERMDYAGDITDCRQTYGYDTSKVNIYLCDEDEYMNELKGYYFSEDYEEKKKTKTYEEYIAEHAVYHKEITFDK</sequence>
<evidence type="ECO:0000313" key="5">
    <source>
        <dbReference type="Proteomes" id="UP000821846"/>
    </source>
</evidence>
<keyword evidence="2" id="KW-0812">Transmembrane</keyword>
<name>A0ABX2GWP6_9FIRM</name>
<reference evidence="4 5" key="1">
    <citation type="journal article" date="2020" name="Cell Host Microbe">
        <title>Functional and Genomic Variation between Human-Derived Isolates of Lachnospiraceae Reveals Inter- and Intra-Species Diversity.</title>
        <authorList>
            <person name="Sorbara M.T."/>
            <person name="Littmann E.R."/>
            <person name="Fontana E."/>
            <person name="Moody T.U."/>
            <person name="Kohout C.E."/>
            <person name="Gjonbalaj M."/>
            <person name="Eaton V."/>
            <person name="Seok R."/>
            <person name="Leiner I.M."/>
            <person name="Pamer E.G."/>
        </authorList>
    </citation>
    <scope>NUCLEOTIDE SEQUENCE [LARGE SCALE GENOMIC DNA]</scope>
    <source>
        <strain evidence="4 5">MSK.14.16</strain>
    </source>
</reference>
<dbReference type="Proteomes" id="UP000821846">
    <property type="component" value="Unassembled WGS sequence"/>
</dbReference>
<proteinExistence type="predicted"/>
<gene>
    <name evidence="4" type="ORF">HFM93_06920</name>
</gene>
<keyword evidence="2" id="KW-0472">Membrane</keyword>
<evidence type="ECO:0000256" key="2">
    <source>
        <dbReference type="SAM" id="Phobius"/>
    </source>
</evidence>
<dbReference type="InterPro" id="IPR025436">
    <property type="entry name" value="DUF4179"/>
</dbReference>
<dbReference type="Gene3D" id="2.60.40.1630">
    <property type="entry name" value="bacillus anthracis domain"/>
    <property type="match status" value="1"/>
</dbReference>
<feature type="compositionally biased region" description="Basic and acidic residues" evidence="1">
    <location>
        <begin position="121"/>
        <end position="133"/>
    </location>
</feature>
<organism evidence="4 5">
    <name type="scientific">Faecalicatena fissicatena</name>
    <dbReference type="NCBI Taxonomy" id="290055"/>
    <lineage>
        <taxon>Bacteria</taxon>
        <taxon>Bacillati</taxon>
        <taxon>Bacillota</taxon>
        <taxon>Clostridia</taxon>
        <taxon>Lachnospirales</taxon>
        <taxon>Lachnospiraceae</taxon>
        <taxon>Faecalicatena</taxon>
    </lineage>
</organism>
<comment type="caution">
    <text evidence="4">The sequence shown here is derived from an EMBL/GenBank/DDBJ whole genome shotgun (WGS) entry which is preliminary data.</text>
</comment>
<evidence type="ECO:0000256" key="1">
    <source>
        <dbReference type="SAM" id="MobiDB-lite"/>
    </source>
</evidence>
<keyword evidence="5" id="KW-1185">Reference proteome</keyword>
<evidence type="ECO:0000259" key="3">
    <source>
        <dbReference type="Pfam" id="PF13786"/>
    </source>
</evidence>
<dbReference type="EMBL" id="JAAWUZ010000019">
    <property type="protein sequence ID" value="NSG30014.1"/>
    <property type="molecule type" value="Genomic_DNA"/>
</dbReference>
<dbReference type="RefSeq" id="WP_173866185.1">
    <property type="nucleotide sequence ID" value="NZ_JAAWUU010000018.1"/>
</dbReference>